<keyword evidence="12 14" id="KW-0143">Chaperone</keyword>
<evidence type="ECO:0000256" key="13">
    <source>
        <dbReference type="ARBA" id="ARBA00037091"/>
    </source>
</evidence>
<reference evidence="19 20" key="1">
    <citation type="submission" date="2023-01" db="EMBL/GenBank/DDBJ databases">
        <authorList>
            <person name="Whitehead M."/>
        </authorList>
    </citation>
    <scope>NUCLEOTIDE SEQUENCE [LARGE SCALE GENOMIC DNA]</scope>
</reference>
<proteinExistence type="inferred from homology"/>
<feature type="compositionally biased region" description="Basic and acidic residues" evidence="18">
    <location>
        <begin position="212"/>
        <end position="222"/>
    </location>
</feature>
<feature type="disulfide bond" evidence="16">
    <location>
        <begin position="110"/>
        <end position="142"/>
    </location>
</feature>
<dbReference type="PIRSF" id="PIRSF002356">
    <property type="entry name" value="Calreticulin"/>
    <property type="match status" value="1"/>
</dbReference>
<dbReference type="InterPro" id="IPR009169">
    <property type="entry name" value="Calreticulin"/>
</dbReference>
<dbReference type="PANTHER" id="PTHR11073:SF2">
    <property type="entry name" value="CALRETICULIN"/>
    <property type="match status" value="1"/>
</dbReference>
<comment type="similarity">
    <text evidence="2 14 17">Belongs to the calreticulin family.</text>
</comment>
<keyword evidence="5 17" id="KW-0732">Signal</keyword>
<comment type="subcellular location">
    <subcellularLocation>
        <location evidence="1 14">Endoplasmic reticulum lumen</location>
    </subcellularLocation>
</comment>
<dbReference type="GO" id="GO:0051082">
    <property type="term" value="F:unfolded protein binding"/>
    <property type="evidence" value="ECO:0007669"/>
    <property type="project" value="InterPro"/>
</dbReference>
<keyword evidence="9" id="KW-0862">Zinc</keyword>
<keyword evidence="11 16" id="KW-1015">Disulfide bond</keyword>
<evidence type="ECO:0000256" key="9">
    <source>
        <dbReference type="ARBA" id="ARBA00022833"/>
    </source>
</evidence>
<dbReference type="GO" id="GO:0030246">
    <property type="term" value="F:carbohydrate binding"/>
    <property type="evidence" value="ECO:0007669"/>
    <property type="project" value="UniProtKB-KW"/>
</dbReference>
<protein>
    <recommendedName>
        <fullName evidence="3 14">Calreticulin</fullName>
    </recommendedName>
</protein>
<dbReference type="PROSITE" id="PS00803">
    <property type="entry name" value="CALRETICULIN_1"/>
    <property type="match status" value="1"/>
</dbReference>
<name>A0AAV0XWL1_9HEMI</name>
<feature type="region of interest" description="Disordered" evidence="18">
    <location>
        <begin position="212"/>
        <end position="244"/>
    </location>
</feature>
<evidence type="ECO:0000313" key="19">
    <source>
        <dbReference type="EMBL" id="CAI6372302.1"/>
    </source>
</evidence>
<gene>
    <name evidence="19" type="ORF">MEUPH1_LOCUS26195</name>
</gene>
<sequence>MRAAPTKMSLCALVCLVTTLAVGAEIYFEENFSDESFETEWTYSEYPGKEFGKFVYSSGAFYNDFEADKGIQTSQDARFYALSKKFLPFSNEDNDLVIQYTVKHEQAIDCGGGYVKLFNCDLDPKQMHGETPYEIMFGPDICGPAVKKVHVIFSYNGKNVLINKDIRCLDDVYTHVYTLIVKPDNTYEVLIDNENVESGKLEADFDFLPPKTIKDPEVKKPEDWEDNATIDDPNDKKPEDWDKPRLITDQNATKPEDWDDEIDGDWEPPMIDNPEYKGEWTPKQIDNPKYKGVWVHPEIVNPEYKHDDKLYARKEICAVGFDLWQVKSGTIFKNILITDDIEVAKDKANDIIKLRFEGERNMKIALEDEERMKAMQEGKIPSDSQPDNENGEEDEEIVTTDDTHDEL</sequence>
<evidence type="ECO:0000256" key="7">
    <source>
        <dbReference type="ARBA" id="ARBA00022737"/>
    </source>
</evidence>
<keyword evidence="8 14" id="KW-0256">Endoplasmic reticulum</keyword>
<evidence type="ECO:0000256" key="2">
    <source>
        <dbReference type="ARBA" id="ARBA00010983"/>
    </source>
</evidence>
<dbReference type="InterPro" id="IPR001580">
    <property type="entry name" value="Calret/calnex"/>
</dbReference>
<dbReference type="SUPFAM" id="SSF63887">
    <property type="entry name" value="P-domain of calnexin/calreticulin"/>
    <property type="match status" value="1"/>
</dbReference>
<feature type="signal peptide" evidence="17">
    <location>
        <begin position="1"/>
        <end position="23"/>
    </location>
</feature>
<evidence type="ECO:0000256" key="5">
    <source>
        <dbReference type="ARBA" id="ARBA00022729"/>
    </source>
</evidence>
<dbReference type="InterPro" id="IPR009033">
    <property type="entry name" value="Calreticulin/calnexin_P_dom_sf"/>
</dbReference>
<dbReference type="FunFam" id="2.10.250.10:FF:000002">
    <property type="entry name" value="Calreticulin"/>
    <property type="match status" value="1"/>
</dbReference>
<dbReference type="Gene3D" id="2.60.120.200">
    <property type="match status" value="1"/>
</dbReference>
<evidence type="ECO:0000256" key="4">
    <source>
        <dbReference type="ARBA" id="ARBA00022723"/>
    </source>
</evidence>
<feature type="binding site" evidence="15">
    <location>
        <position position="114"/>
    </location>
    <ligand>
        <name>an alpha-D-glucoside</name>
        <dbReference type="ChEBI" id="CHEBI:22390"/>
    </ligand>
</feature>
<evidence type="ECO:0000256" key="8">
    <source>
        <dbReference type="ARBA" id="ARBA00022824"/>
    </source>
</evidence>
<evidence type="ECO:0000256" key="11">
    <source>
        <dbReference type="ARBA" id="ARBA00023157"/>
    </source>
</evidence>
<dbReference type="GO" id="GO:0005789">
    <property type="term" value="C:endoplasmic reticulum membrane"/>
    <property type="evidence" value="ECO:0007669"/>
    <property type="project" value="TreeGrafter"/>
</dbReference>
<evidence type="ECO:0000256" key="17">
    <source>
        <dbReference type="RuleBase" id="RU362126"/>
    </source>
</evidence>
<evidence type="ECO:0000256" key="15">
    <source>
        <dbReference type="PIRSR" id="PIRSR002356-1"/>
    </source>
</evidence>
<dbReference type="AlphaFoldDB" id="A0AAV0XWL1"/>
<evidence type="ECO:0000256" key="3">
    <source>
        <dbReference type="ARBA" id="ARBA00015837"/>
    </source>
</evidence>
<dbReference type="Gene3D" id="2.10.250.10">
    <property type="entry name" value="Calreticulin/calnexin, P domain"/>
    <property type="match status" value="1"/>
</dbReference>
<dbReference type="PROSITE" id="PS00804">
    <property type="entry name" value="CALRETICULIN_2"/>
    <property type="match status" value="1"/>
</dbReference>
<organism evidence="19 20">
    <name type="scientific">Macrosiphum euphorbiae</name>
    <name type="common">potato aphid</name>
    <dbReference type="NCBI Taxonomy" id="13131"/>
    <lineage>
        <taxon>Eukaryota</taxon>
        <taxon>Metazoa</taxon>
        <taxon>Ecdysozoa</taxon>
        <taxon>Arthropoda</taxon>
        <taxon>Hexapoda</taxon>
        <taxon>Insecta</taxon>
        <taxon>Pterygota</taxon>
        <taxon>Neoptera</taxon>
        <taxon>Paraneoptera</taxon>
        <taxon>Hemiptera</taxon>
        <taxon>Sternorrhyncha</taxon>
        <taxon>Aphidomorpha</taxon>
        <taxon>Aphidoidea</taxon>
        <taxon>Aphididae</taxon>
        <taxon>Macrosiphini</taxon>
        <taxon>Macrosiphum</taxon>
    </lineage>
</organism>
<dbReference type="Pfam" id="PF00262">
    <property type="entry name" value="Calreticulin"/>
    <property type="match status" value="2"/>
</dbReference>
<feature type="compositionally biased region" description="Basic and acidic residues" evidence="18">
    <location>
        <begin position="233"/>
        <end position="244"/>
    </location>
</feature>
<evidence type="ECO:0000313" key="20">
    <source>
        <dbReference type="Proteomes" id="UP001160148"/>
    </source>
</evidence>
<evidence type="ECO:0000256" key="18">
    <source>
        <dbReference type="SAM" id="MobiDB-lite"/>
    </source>
</evidence>
<keyword evidence="10" id="KW-0106">Calcium</keyword>
<dbReference type="EMBL" id="CARXXK010001029">
    <property type="protein sequence ID" value="CAI6372302.1"/>
    <property type="molecule type" value="Genomic_DNA"/>
</dbReference>
<keyword evidence="20" id="KW-1185">Reference proteome</keyword>
<evidence type="ECO:0000256" key="12">
    <source>
        <dbReference type="ARBA" id="ARBA00023186"/>
    </source>
</evidence>
<dbReference type="PROSITE" id="PS00805">
    <property type="entry name" value="CALRETICULIN_REPEAT"/>
    <property type="match status" value="1"/>
</dbReference>
<dbReference type="GO" id="GO:0006457">
    <property type="term" value="P:protein folding"/>
    <property type="evidence" value="ECO:0007669"/>
    <property type="project" value="InterPro"/>
</dbReference>
<comment type="function">
    <text evidence="13">Molecular calcium-binding chaperone promoting folding, oligomeric assembly and quality control in the ER via the calreticulin/calnexin cycle. This lectin may interact transiently with almost all of the monoglucosylated glycoproteins that are synthesized in the ER.</text>
</comment>
<keyword evidence="7" id="KW-0677">Repeat</keyword>
<evidence type="ECO:0000256" key="1">
    <source>
        <dbReference type="ARBA" id="ARBA00004319"/>
    </source>
</evidence>
<feature type="chain" id="PRO_5043104441" description="Calreticulin" evidence="17">
    <location>
        <begin position="24"/>
        <end position="407"/>
    </location>
</feature>
<dbReference type="GO" id="GO:0005788">
    <property type="term" value="C:endoplasmic reticulum lumen"/>
    <property type="evidence" value="ECO:0007669"/>
    <property type="project" value="UniProtKB-SubCell"/>
</dbReference>
<dbReference type="GO" id="GO:0005509">
    <property type="term" value="F:calcium ion binding"/>
    <property type="evidence" value="ECO:0007669"/>
    <property type="project" value="InterPro"/>
</dbReference>
<accession>A0AAV0XWL1</accession>
<comment type="caution">
    <text evidence="19">The sequence shown here is derived from an EMBL/GenBank/DDBJ whole genome shotgun (WGS) entry which is preliminary data.</text>
</comment>
<dbReference type="PANTHER" id="PTHR11073">
    <property type="entry name" value="CALRETICULIN AND CALNEXIN"/>
    <property type="match status" value="1"/>
</dbReference>
<dbReference type="InterPro" id="IPR013320">
    <property type="entry name" value="ConA-like_dom_sf"/>
</dbReference>
<feature type="region of interest" description="Disordered" evidence="18">
    <location>
        <begin position="368"/>
        <end position="407"/>
    </location>
</feature>
<feature type="binding site" evidence="15">
    <location>
        <position position="116"/>
    </location>
    <ligand>
        <name>an alpha-D-glucoside</name>
        <dbReference type="ChEBI" id="CHEBI:22390"/>
    </ligand>
</feature>
<feature type="binding site" evidence="15">
    <location>
        <position position="322"/>
    </location>
    <ligand>
        <name>an alpha-D-glucoside</name>
        <dbReference type="ChEBI" id="CHEBI:22390"/>
    </ligand>
</feature>
<feature type="binding site" evidence="15">
    <location>
        <position position="140"/>
    </location>
    <ligand>
        <name>an alpha-D-glucoside</name>
        <dbReference type="ChEBI" id="CHEBI:22390"/>
    </ligand>
</feature>
<evidence type="ECO:0000256" key="16">
    <source>
        <dbReference type="PIRSR" id="PIRSR002356-3"/>
    </source>
</evidence>
<feature type="compositionally biased region" description="Acidic residues" evidence="18">
    <location>
        <begin position="389"/>
        <end position="407"/>
    </location>
</feature>
<dbReference type="SUPFAM" id="SSF49899">
    <property type="entry name" value="Concanavalin A-like lectins/glucanases"/>
    <property type="match status" value="1"/>
</dbReference>
<dbReference type="GO" id="GO:0036503">
    <property type="term" value="P:ERAD pathway"/>
    <property type="evidence" value="ECO:0007669"/>
    <property type="project" value="TreeGrafter"/>
</dbReference>
<dbReference type="InterPro" id="IPR018124">
    <property type="entry name" value="Calret/calnex_CS"/>
</dbReference>
<keyword evidence="4" id="KW-0479">Metal-binding</keyword>
<dbReference type="Proteomes" id="UP001160148">
    <property type="component" value="Unassembled WGS sequence"/>
</dbReference>
<evidence type="ECO:0000256" key="6">
    <source>
        <dbReference type="ARBA" id="ARBA00022734"/>
    </source>
</evidence>
<dbReference type="FunFam" id="2.60.120.200:FF:000122">
    <property type="entry name" value="Calreticulin 3"/>
    <property type="match status" value="1"/>
</dbReference>
<dbReference type="PRINTS" id="PR00626">
    <property type="entry name" value="CALRETICULIN"/>
</dbReference>
<evidence type="ECO:0000256" key="10">
    <source>
        <dbReference type="ARBA" id="ARBA00022837"/>
    </source>
</evidence>
<keyword evidence="6" id="KW-0430">Lectin</keyword>
<feature type="binding site" evidence="15">
    <location>
        <position position="133"/>
    </location>
    <ligand>
        <name>an alpha-D-glucoside</name>
        <dbReference type="ChEBI" id="CHEBI:22390"/>
    </ligand>
</feature>
<evidence type="ECO:0000256" key="14">
    <source>
        <dbReference type="PIRNR" id="PIRNR002356"/>
    </source>
</evidence>